<gene>
    <name evidence="3" type="ORF">MGAL_10B029827</name>
</gene>
<dbReference type="InterPro" id="IPR027992">
    <property type="entry name" value="tRNA_bind_dom"/>
</dbReference>
<dbReference type="OrthoDB" id="10067491at2759"/>
<dbReference type="EMBL" id="UYJE01010299">
    <property type="protein sequence ID" value="VDI81922.1"/>
    <property type="molecule type" value="Genomic_DNA"/>
</dbReference>
<evidence type="ECO:0000259" key="2">
    <source>
        <dbReference type="Pfam" id="PF13725"/>
    </source>
</evidence>
<dbReference type="EC" id="2.3.1.-" evidence="3"/>
<feature type="region of interest" description="Disordered" evidence="1">
    <location>
        <begin position="69"/>
        <end position="117"/>
    </location>
</feature>
<proteinExistence type="predicted"/>
<feature type="domain" description="Possible tRNA binding" evidence="2">
    <location>
        <begin position="4"/>
        <end position="71"/>
    </location>
</feature>
<dbReference type="Pfam" id="PF13725">
    <property type="entry name" value="tRNA_bind_2"/>
    <property type="match status" value="1"/>
</dbReference>
<dbReference type="AlphaFoldDB" id="A0A8B6HLG1"/>
<evidence type="ECO:0000313" key="3">
    <source>
        <dbReference type="EMBL" id="VDI81922.1"/>
    </source>
</evidence>
<dbReference type="Proteomes" id="UP000596742">
    <property type="component" value="Unassembled WGS sequence"/>
</dbReference>
<accession>A0A8B6HLG1</accession>
<sequence length="117" mass="13328">NLNEILEADVEKDMVARKEITLEPVKQTMDEELNEAANEVLQKQRQEAAVLSGIDLTNYAIRGSEHDWQKALSGSNEKKGLVSVKSNKEKKRKPESNLLEEFSTSAKKKKDKKKHKH</sequence>
<evidence type="ECO:0000313" key="4">
    <source>
        <dbReference type="Proteomes" id="UP000596742"/>
    </source>
</evidence>
<evidence type="ECO:0000256" key="1">
    <source>
        <dbReference type="SAM" id="MobiDB-lite"/>
    </source>
</evidence>
<feature type="non-terminal residue" evidence="3">
    <location>
        <position position="1"/>
    </location>
</feature>
<feature type="compositionally biased region" description="Basic residues" evidence="1">
    <location>
        <begin position="106"/>
        <end position="117"/>
    </location>
</feature>
<dbReference type="GO" id="GO:0016746">
    <property type="term" value="F:acyltransferase activity"/>
    <property type="evidence" value="ECO:0007669"/>
    <property type="project" value="UniProtKB-KW"/>
</dbReference>
<keyword evidence="4" id="KW-1185">Reference proteome</keyword>
<comment type="caution">
    <text evidence="3">The sequence shown here is derived from an EMBL/GenBank/DDBJ whole genome shotgun (WGS) entry which is preliminary data.</text>
</comment>
<organism evidence="3 4">
    <name type="scientific">Mytilus galloprovincialis</name>
    <name type="common">Mediterranean mussel</name>
    <dbReference type="NCBI Taxonomy" id="29158"/>
    <lineage>
        <taxon>Eukaryota</taxon>
        <taxon>Metazoa</taxon>
        <taxon>Spiralia</taxon>
        <taxon>Lophotrochozoa</taxon>
        <taxon>Mollusca</taxon>
        <taxon>Bivalvia</taxon>
        <taxon>Autobranchia</taxon>
        <taxon>Pteriomorphia</taxon>
        <taxon>Mytilida</taxon>
        <taxon>Mytiloidea</taxon>
        <taxon>Mytilidae</taxon>
        <taxon>Mytilinae</taxon>
        <taxon>Mytilus</taxon>
    </lineage>
</organism>
<reference evidence="3" key="1">
    <citation type="submission" date="2018-11" db="EMBL/GenBank/DDBJ databases">
        <authorList>
            <person name="Alioto T."/>
            <person name="Alioto T."/>
        </authorList>
    </citation>
    <scope>NUCLEOTIDE SEQUENCE</scope>
</reference>
<name>A0A8B6HLG1_MYTGA</name>
<keyword evidence="3" id="KW-0808">Transferase</keyword>
<keyword evidence="3" id="KW-0012">Acyltransferase</keyword>
<protein>
    <submittedName>
        <fullName evidence="3">N-acetyltransferase 10</fullName>
        <ecNumber evidence="3">2.3.1.-</ecNumber>
    </submittedName>
</protein>